<keyword evidence="2" id="KW-0812">Transmembrane</keyword>
<dbReference type="AlphaFoldDB" id="A0A8T0I131"/>
<reference evidence="3" key="1">
    <citation type="submission" date="2020-06" db="EMBL/GenBank/DDBJ databases">
        <title>WGS assembly of Ceratodon purpureus strain R40.</title>
        <authorList>
            <person name="Carey S.B."/>
            <person name="Jenkins J."/>
            <person name="Shu S."/>
            <person name="Lovell J.T."/>
            <person name="Sreedasyam A."/>
            <person name="Maumus F."/>
            <person name="Tiley G.P."/>
            <person name="Fernandez-Pozo N."/>
            <person name="Barry K."/>
            <person name="Chen C."/>
            <person name="Wang M."/>
            <person name="Lipzen A."/>
            <person name="Daum C."/>
            <person name="Saski C.A."/>
            <person name="Payton A.C."/>
            <person name="Mcbreen J.C."/>
            <person name="Conrad R.E."/>
            <person name="Kollar L.M."/>
            <person name="Olsson S."/>
            <person name="Huttunen S."/>
            <person name="Landis J.B."/>
            <person name="Wickett N.J."/>
            <person name="Johnson M.G."/>
            <person name="Rensing S.A."/>
            <person name="Grimwood J."/>
            <person name="Schmutz J."/>
            <person name="Mcdaniel S.F."/>
        </authorList>
    </citation>
    <scope>NUCLEOTIDE SEQUENCE</scope>
    <source>
        <strain evidence="3">R40</strain>
    </source>
</reference>
<feature type="compositionally biased region" description="Low complexity" evidence="1">
    <location>
        <begin position="125"/>
        <end position="145"/>
    </location>
</feature>
<dbReference type="InterPro" id="IPR010903">
    <property type="entry name" value="DUF1517"/>
</dbReference>
<keyword evidence="4" id="KW-1185">Reference proteome</keyword>
<comment type="caution">
    <text evidence="3">The sequence shown here is derived from an EMBL/GenBank/DDBJ whole genome shotgun (WGS) entry which is preliminary data.</text>
</comment>
<name>A0A8T0I131_CERPU</name>
<protein>
    <submittedName>
        <fullName evidence="3">Uncharacterized protein</fullName>
    </submittedName>
</protein>
<dbReference type="Pfam" id="PF07466">
    <property type="entry name" value="DUF1517"/>
    <property type="match status" value="1"/>
</dbReference>
<keyword evidence="2" id="KW-0472">Membrane</keyword>
<feature type="region of interest" description="Disordered" evidence="1">
    <location>
        <begin position="123"/>
        <end position="145"/>
    </location>
</feature>
<dbReference type="Proteomes" id="UP000822688">
    <property type="component" value="Chromosome 5"/>
</dbReference>
<feature type="transmembrane region" description="Helical" evidence="2">
    <location>
        <begin position="192"/>
        <end position="216"/>
    </location>
</feature>
<dbReference type="PANTHER" id="PTHR33975:SF2">
    <property type="entry name" value="MYELIN-ASSOCIATED OLIGODENDROCYTE BASIC PROTEIN"/>
    <property type="match status" value="1"/>
</dbReference>
<sequence>MAQLGAMMATGCMHGSMVRPAGLGERHSSIFGTGVAFPRRRIAVGSSERREFSRCVKAVSGDGDEKEGVEKGGSWLERVGESMKRVSKPTMAVMLSLMLLESSPDMAALAASGGRVGGRVGGGSSFSSKSFSAPSRSYSAPSRPYSGPSMGGYGAPRQYIAPSPRFSYAVPYAAPSPFFGGGVYAAPAYGLGLGAGGVFFLLIVGFIVLQAFYGFLSERSGLRGSSVLSGTQPVSVLKLQVGLLGMGRSLQKDLDRIAGQADTTTVEGLHYILTETCLALMRHPDYCISGVTSNDINRSISVAEERFNSLSLEERGKFDEETLVNVNNLRKRMQMDARRAERFNNEYIVVTVLVAAEGEYKLPTINGNSDLKDALRKLGSIPADSIQAVEVLWTPQDENDTLSERELLRDYPLLRSL</sequence>
<dbReference type="EMBL" id="CM026425">
    <property type="protein sequence ID" value="KAG0576343.1"/>
    <property type="molecule type" value="Genomic_DNA"/>
</dbReference>
<dbReference type="GO" id="GO:0009507">
    <property type="term" value="C:chloroplast"/>
    <property type="evidence" value="ECO:0007669"/>
    <property type="project" value="TreeGrafter"/>
</dbReference>
<dbReference type="InterPro" id="IPR053023">
    <property type="entry name" value="FLAP_modulator"/>
</dbReference>
<evidence type="ECO:0000256" key="2">
    <source>
        <dbReference type="SAM" id="Phobius"/>
    </source>
</evidence>
<organism evidence="3 4">
    <name type="scientific">Ceratodon purpureus</name>
    <name type="common">Fire moss</name>
    <name type="synonym">Dicranum purpureum</name>
    <dbReference type="NCBI Taxonomy" id="3225"/>
    <lineage>
        <taxon>Eukaryota</taxon>
        <taxon>Viridiplantae</taxon>
        <taxon>Streptophyta</taxon>
        <taxon>Embryophyta</taxon>
        <taxon>Bryophyta</taxon>
        <taxon>Bryophytina</taxon>
        <taxon>Bryopsida</taxon>
        <taxon>Dicranidae</taxon>
        <taxon>Pseudoditrichales</taxon>
        <taxon>Ditrichaceae</taxon>
        <taxon>Ceratodon</taxon>
    </lineage>
</organism>
<accession>A0A8T0I131</accession>
<evidence type="ECO:0000313" key="4">
    <source>
        <dbReference type="Proteomes" id="UP000822688"/>
    </source>
</evidence>
<evidence type="ECO:0000256" key="1">
    <source>
        <dbReference type="SAM" id="MobiDB-lite"/>
    </source>
</evidence>
<proteinExistence type="predicted"/>
<dbReference type="PANTHER" id="PTHR33975">
    <property type="entry name" value="MYELIN-ASSOCIATED OLIGODENDROCYTE BASIC PROTEIN"/>
    <property type="match status" value="1"/>
</dbReference>
<keyword evidence="2" id="KW-1133">Transmembrane helix</keyword>
<gene>
    <name evidence="3" type="ORF">KC19_5G072900</name>
</gene>
<evidence type="ECO:0000313" key="3">
    <source>
        <dbReference type="EMBL" id="KAG0576343.1"/>
    </source>
</evidence>